<organism evidence="1 2">
    <name type="scientific">Magallana gigas</name>
    <name type="common">Pacific oyster</name>
    <name type="synonym">Crassostrea gigas</name>
    <dbReference type="NCBI Taxonomy" id="29159"/>
    <lineage>
        <taxon>Eukaryota</taxon>
        <taxon>Metazoa</taxon>
        <taxon>Spiralia</taxon>
        <taxon>Lophotrochozoa</taxon>
        <taxon>Mollusca</taxon>
        <taxon>Bivalvia</taxon>
        <taxon>Autobranchia</taxon>
        <taxon>Pteriomorphia</taxon>
        <taxon>Ostreida</taxon>
        <taxon>Ostreoidea</taxon>
        <taxon>Ostreidae</taxon>
        <taxon>Magallana</taxon>
    </lineage>
</organism>
<dbReference type="AlphaFoldDB" id="A0A8W8LFX7"/>
<keyword evidence="2" id="KW-1185">Reference proteome</keyword>
<name>A0A8W8LFX7_MAGGI</name>
<evidence type="ECO:0000313" key="2">
    <source>
        <dbReference type="Proteomes" id="UP000005408"/>
    </source>
</evidence>
<dbReference type="Proteomes" id="UP000005408">
    <property type="component" value="Unassembled WGS sequence"/>
</dbReference>
<protein>
    <submittedName>
        <fullName evidence="1">Uncharacterized protein</fullName>
    </submittedName>
</protein>
<evidence type="ECO:0000313" key="1">
    <source>
        <dbReference type="EnsemblMetazoa" id="G27877.1:cds"/>
    </source>
</evidence>
<proteinExistence type="predicted"/>
<reference evidence="1" key="1">
    <citation type="submission" date="2022-08" db="UniProtKB">
        <authorList>
            <consortium name="EnsemblMetazoa"/>
        </authorList>
    </citation>
    <scope>IDENTIFICATION</scope>
    <source>
        <strain evidence="1">05x7-T-G4-1.051#20</strain>
    </source>
</reference>
<sequence length="55" mass="6276">MERTSTASTETICSTFSNPFYEFPRTVSMVPTTCKKTSPKEVRKVLHRKACTYVV</sequence>
<dbReference type="EnsemblMetazoa" id="G27877.1">
    <property type="protein sequence ID" value="G27877.1:cds"/>
    <property type="gene ID" value="G27877"/>
</dbReference>
<accession>A0A8W8LFX7</accession>